<dbReference type="InterPro" id="IPR018713">
    <property type="entry name" value="MPAB/Lcp_cat_dom"/>
</dbReference>
<organism evidence="2 3">
    <name type="scientific">Cystobacter fuscus (strain ATCC 25194 / DSM 2262 / NBRC 100088 / M29)</name>
    <dbReference type="NCBI Taxonomy" id="1242864"/>
    <lineage>
        <taxon>Bacteria</taxon>
        <taxon>Pseudomonadati</taxon>
        <taxon>Myxococcota</taxon>
        <taxon>Myxococcia</taxon>
        <taxon>Myxococcales</taxon>
        <taxon>Cystobacterineae</taxon>
        <taxon>Archangiaceae</taxon>
        <taxon>Cystobacter</taxon>
    </lineage>
</organism>
<sequence>MALRDPVPAEREAAPTAKPAAAREWKIDYRSPAGEPSLVPPDSVQWRVYRNPIVMGIGGVAAVLLEFADPRIRSGVWDHSVYKVDPIGRSRRTGVAAMVGVYGPASVARKVISGVTKMHARVSGETPDGQSYRALDPVLLNWVYATALFGFFKAYHMFVRPLSPEDQARFFREGKPVGELYGVTHCVGSEAEFVAMMEGLLPGFEPHPINLEFLNIIESGRSAPSVPRFLHRAMARGAVAILPPVVRKKLELGAEWDLTALDRLALISAGRLADHWRDRDSPAWQSALRHGLPGDFAWRSPSMQRSLLKS</sequence>
<dbReference type="AlphaFoldDB" id="S9QD57"/>
<gene>
    <name evidence="2" type="ORF">D187_003178</name>
</gene>
<dbReference type="RefSeq" id="WP_002623777.1">
    <property type="nucleotide sequence ID" value="NZ_ANAH02000018.1"/>
</dbReference>
<dbReference type="Pfam" id="PF09995">
    <property type="entry name" value="MPAB_Lcp_cat"/>
    <property type="match status" value="1"/>
</dbReference>
<evidence type="ECO:0000313" key="3">
    <source>
        <dbReference type="Proteomes" id="UP000011682"/>
    </source>
</evidence>
<reference evidence="2" key="1">
    <citation type="submission" date="2013-05" db="EMBL/GenBank/DDBJ databases">
        <title>Genome assembly of Cystobacter fuscus DSM 2262.</title>
        <authorList>
            <person name="Sharma G."/>
            <person name="Khatri I."/>
            <person name="Kaur C."/>
            <person name="Mayilraj S."/>
            <person name="Subramanian S."/>
        </authorList>
    </citation>
    <scope>NUCLEOTIDE SEQUENCE [LARGE SCALE GENOMIC DNA]</scope>
    <source>
        <strain evidence="2">DSM 2262</strain>
    </source>
</reference>
<dbReference type="PANTHER" id="PTHR36151">
    <property type="entry name" value="BLR2777 PROTEIN"/>
    <property type="match status" value="1"/>
</dbReference>
<dbReference type="Proteomes" id="UP000011682">
    <property type="component" value="Unassembled WGS sequence"/>
</dbReference>
<protein>
    <recommendedName>
        <fullName evidence="1">ER-bound oxygenase mpaB/mpaB'/Rubber oxygenase catalytic domain-containing protein</fullName>
    </recommendedName>
</protein>
<dbReference type="eggNOG" id="COG3662">
    <property type="taxonomic scope" value="Bacteria"/>
</dbReference>
<dbReference type="EMBL" id="ANAH02000018">
    <property type="protein sequence ID" value="EPX59274.1"/>
    <property type="molecule type" value="Genomic_DNA"/>
</dbReference>
<comment type="caution">
    <text evidence="2">The sequence shown here is derived from an EMBL/GenBank/DDBJ whole genome shotgun (WGS) entry which is preliminary data.</text>
</comment>
<keyword evidence="3" id="KW-1185">Reference proteome</keyword>
<accession>S9QD57</accession>
<evidence type="ECO:0000313" key="2">
    <source>
        <dbReference type="EMBL" id="EPX59274.1"/>
    </source>
</evidence>
<evidence type="ECO:0000259" key="1">
    <source>
        <dbReference type="Pfam" id="PF09995"/>
    </source>
</evidence>
<dbReference type="PANTHER" id="PTHR36151:SF3">
    <property type="entry name" value="ER-BOUND OXYGENASE MPAB_MPAB'_RUBBER OXYGENASE CATALYTIC DOMAIN-CONTAINING PROTEIN"/>
    <property type="match status" value="1"/>
</dbReference>
<dbReference type="OrthoDB" id="108890at2"/>
<dbReference type="GO" id="GO:0016491">
    <property type="term" value="F:oxidoreductase activity"/>
    <property type="evidence" value="ECO:0007669"/>
    <property type="project" value="InterPro"/>
</dbReference>
<proteinExistence type="predicted"/>
<name>S9QD57_CYSF2</name>
<feature type="domain" description="ER-bound oxygenase mpaB/mpaB'/Rubber oxygenase catalytic" evidence="1">
    <location>
        <begin position="46"/>
        <end position="264"/>
    </location>
</feature>